<dbReference type="InterPro" id="IPR020471">
    <property type="entry name" value="AKR"/>
</dbReference>
<dbReference type="SUPFAM" id="SSF51430">
    <property type="entry name" value="NAD(P)-linked oxidoreductase"/>
    <property type="match status" value="1"/>
</dbReference>
<dbReference type="PANTHER" id="PTHR43364">
    <property type="entry name" value="NADH-SPECIFIC METHYLGLYOXAL REDUCTASE-RELATED"/>
    <property type="match status" value="1"/>
</dbReference>
<dbReference type="Gene3D" id="3.20.20.100">
    <property type="entry name" value="NADP-dependent oxidoreductase domain"/>
    <property type="match status" value="1"/>
</dbReference>
<keyword evidence="3" id="KW-1185">Reference proteome</keyword>
<dbReference type="InterPro" id="IPR050523">
    <property type="entry name" value="AKR_Detox_Biosynth"/>
</dbReference>
<gene>
    <name evidence="2" type="ORF">PQR08_10075</name>
</gene>
<dbReference type="PRINTS" id="PR00069">
    <property type="entry name" value="ALDKETRDTASE"/>
</dbReference>
<evidence type="ECO:0000313" key="3">
    <source>
        <dbReference type="Proteomes" id="UP001629462"/>
    </source>
</evidence>
<accession>A0ABW9CIR1</accession>
<sequence>MNDEASAPAEKRSPDTLAAIGCSKVVAGMWRVREWTMSAAELNRYVQQSMALGVTTFDHADIYGGGEVEALFGDALTQTPSLRDSMQIVSKAGIRPRGSSAGAVGVKHYDTSRAYLQASVERSLQRLKTDHLDLFLIHRPDHLANNDEIADAAESLIRQGKIRAFGVSNFTTQQFDSLRAKVPLATNQIEFSPFELQALDDDVFTALSSAAVSPMIWSALGGGRLFSETDELALLLRRELITLAEKYNASSWVSIVYAWIFTLPCAPYLLVGSRRVESLQQALDGLRITLSREDWYAILEAARGKPVP</sequence>
<comment type="caution">
    <text evidence="2">The sequence shown here is derived from an EMBL/GenBank/DDBJ whole genome shotgun (WGS) entry which is preliminary data.</text>
</comment>
<proteinExistence type="predicted"/>
<dbReference type="EMBL" id="JAQQDB010000007">
    <property type="protein sequence ID" value="MFM0517767.1"/>
    <property type="molecule type" value="Genomic_DNA"/>
</dbReference>
<reference evidence="2 3" key="1">
    <citation type="journal article" date="2024" name="Chem. Sci.">
        <title>Discovery of megapolipeptins by genome mining of a Burkholderiales bacteria collection.</title>
        <authorList>
            <person name="Paulo B.S."/>
            <person name="Recchia M.J.J."/>
            <person name="Lee S."/>
            <person name="Fergusson C.H."/>
            <person name="Romanowski S.B."/>
            <person name="Hernandez A."/>
            <person name="Krull N."/>
            <person name="Liu D.Y."/>
            <person name="Cavanagh H."/>
            <person name="Bos A."/>
            <person name="Gray C.A."/>
            <person name="Murphy B.T."/>
            <person name="Linington R.G."/>
            <person name="Eustaquio A.S."/>
        </authorList>
    </citation>
    <scope>NUCLEOTIDE SEQUENCE [LARGE SCALE GENOMIC DNA]</scope>
    <source>
        <strain evidence="2 3">RL17-374-BIF-D</strain>
    </source>
</reference>
<dbReference type="PANTHER" id="PTHR43364:SF1">
    <property type="entry name" value="OXIDOREDUCTASE YDHF"/>
    <property type="match status" value="1"/>
</dbReference>
<feature type="domain" description="NADP-dependent oxidoreductase" evidence="1">
    <location>
        <begin position="25"/>
        <end position="300"/>
    </location>
</feature>
<name>A0ABW9CIR1_9BURK</name>
<dbReference type="RefSeq" id="WP_250487407.1">
    <property type="nucleotide sequence ID" value="NZ_JAQQDB010000007.1"/>
</dbReference>
<evidence type="ECO:0000259" key="1">
    <source>
        <dbReference type="Pfam" id="PF00248"/>
    </source>
</evidence>
<dbReference type="InterPro" id="IPR023210">
    <property type="entry name" value="NADP_OxRdtase_dom"/>
</dbReference>
<dbReference type="InterPro" id="IPR036812">
    <property type="entry name" value="NAD(P)_OxRdtase_dom_sf"/>
</dbReference>
<organism evidence="2 3">
    <name type="scientific">Caballeronia jiangsuensis</name>
    <dbReference type="NCBI Taxonomy" id="1458357"/>
    <lineage>
        <taxon>Bacteria</taxon>
        <taxon>Pseudomonadati</taxon>
        <taxon>Pseudomonadota</taxon>
        <taxon>Betaproteobacteria</taxon>
        <taxon>Burkholderiales</taxon>
        <taxon>Burkholderiaceae</taxon>
        <taxon>Caballeronia</taxon>
    </lineage>
</organism>
<dbReference type="Pfam" id="PF00248">
    <property type="entry name" value="Aldo_ket_red"/>
    <property type="match status" value="1"/>
</dbReference>
<evidence type="ECO:0000313" key="2">
    <source>
        <dbReference type="EMBL" id="MFM0517767.1"/>
    </source>
</evidence>
<dbReference type="Proteomes" id="UP001629462">
    <property type="component" value="Unassembled WGS sequence"/>
</dbReference>
<protein>
    <submittedName>
        <fullName evidence="2">Aldo/keto reductase</fullName>
    </submittedName>
</protein>